<dbReference type="Proteomes" id="UP000314294">
    <property type="component" value="Unassembled WGS sequence"/>
</dbReference>
<organism evidence="1 2">
    <name type="scientific">Liparis tanakae</name>
    <name type="common">Tanaka's snailfish</name>
    <dbReference type="NCBI Taxonomy" id="230148"/>
    <lineage>
        <taxon>Eukaryota</taxon>
        <taxon>Metazoa</taxon>
        <taxon>Chordata</taxon>
        <taxon>Craniata</taxon>
        <taxon>Vertebrata</taxon>
        <taxon>Euteleostomi</taxon>
        <taxon>Actinopterygii</taxon>
        <taxon>Neopterygii</taxon>
        <taxon>Teleostei</taxon>
        <taxon>Neoteleostei</taxon>
        <taxon>Acanthomorphata</taxon>
        <taxon>Eupercaria</taxon>
        <taxon>Perciformes</taxon>
        <taxon>Cottioidei</taxon>
        <taxon>Cottales</taxon>
        <taxon>Liparidae</taxon>
        <taxon>Liparis</taxon>
    </lineage>
</organism>
<keyword evidence="2" id="KW-1185">Reference proteome</keyword>
<proteinExistence type="predicted"/>
<evidence type="ECO:0000313" key="1">
    <source>
        <dbReference type="EMBL" id="TNN30209.1"/>
    </source>
</evidence>
<comment type="caution">
    <text evidence="1">The sequence shown here is derived from an EMBL/GenBank/DDBJ whole genome shotgun (WGS) entry which is preliminary data.</text>
</comment>
<accession>A0A4Z2EN83</accession>
<gene>
    <name evidence="1" type="ORF">EYF80_059640</name>
</gene>
<protein>
    <submittedName>
        <fullName evidence="1">Uncharacterized protein</fullName>
    </submittedName>
</protein>
<dbReference type="EMBL" id="SRLO01004750">
    <property type="protein sequence ID" value="TNN30209.1"/>
    <property type="molecule type" value="Genomic_DNA"/>
</dbReference>
<name>A0A4Z2EN83_9TELE</name>
<evidence type="ECO:0000313" key="2">
    <source>
        <dbReference type="Proteomes" id="UP000314294"/>
    </source>
</evidence>
<dbReference type="AlphaFoldDB" id="A0A4Z2EN83"/>
<reference evidence="1 2" key="1">
    <citation type="submission" date="2019-03" db="EMBL/GenBank/DDBJ databases">
        <title>First draft genome of Liparis tanakae, snailfish: a comprehensive survey of snailfish specific genes.</title>
        <authorList>
            <person name="Kim W."/>
            <person name="Song I."/>
            <person name="Jeong J.-H."/>
            <person name="Kim D."/>
            <person name="Kim S."/>
            <person name="Ryu S."/>
            <person name="Song J.Y."/>
            <person name="Lee S.K."/>
        </authorList>
    </citation>
    <scope>NUCLEOTIDE SEQUENCE [LARGE SCALE GENOMIC DNA]</scope>
    <source>
        <tissue evidence="1">Muscle</tissue>
    </source>
</reference>
<sequence>MTESPLLYEEQLMIMMTMMIIIRTNSTSGFPVAIYQLPHAGLMNYITRCNDMKYPYVHNVERLVVEVVLVEVVVVEV</sequence>